<dbReference type="EMBL" id="JARFPL010000004">
    <property type="protein sequence ID" value="MDF0592356.1"/>
    <property type="molecule type" value="Genomic_DNA"/>
</dbReference>
<name>A0ABT5XCI1_9EURY</name>
<dbReference type="Proteomes" id="UP001215956">
    <property type="component" value="Unassembled WGS sequence"/>
</dbReference>
<reference evidence="1 2" key="1">
    <citation type="submission" date="2023-03" db="EMBL/GenBank/DDBJ databases">
        <title>Whole genome sequencing of Methanotrichaceae archaeon M04Ac.</title>
        <authorList>
            <person name="Khomyakova M.A."/>
            <person name="Merkel A.Y."/>
            <person name="Slobodkin A.I."/>
        </authorList>
    </citation>
    <scope>NUCLEOTIDE SEQUENCE [LARGE SCALE GENOMIC DNA]</scope>
    <source>
        <strain evidence="1 2">M04Ac</strain>
    </source>
</reference>
<comment type="caution">
    <text evidence="1">The sequence shown here is derived from an EMBL/GenBank/DDBJ whole genome shotgun (WGS) entry which is preliminary data.</text>
</comment>
<evidence type="ECO:0000313" key="2">
    <source>
        <dbReference type="Proteomes" id="UP001215956"/>
    </source>
</evidence>
<gene>
    <name evidence="1" type="ORF">P0O24_02005</name>
</gene>
<accession>A0ABT5XCI1</accession>
<sequence>MTIPAALEEFSMMEVARQGGFVAFAPSSTRWPLAARTRSTPSAEQDAERIISPPASRKMRSLAEMADSL</sequence>
<protein>
    <submittedName>
        <fullName evidence="1">Uncharacterized protein</fullName>
    </submittedName>
</protein>
<evidence type="ECO:0000313" key="1">
    <source>
        <dbReference type="EMBL" id="MDF0592356.1"/>
    </source>
</evidence>
<dbReference type="RefSeq" id="WP_316968066.1">
    <property type="nucleotide sequence ID" value="NZ_JARFPL010000004.1"/>
</dbReference>
<keyword evidence="2" id="KW-1185">Reference proteome</keyword>
<proteinExistence type="predicted"/>
<organism evidence="1 2">
    <name type="scientific">Candidatus Methanocrinis alkalitolerans</name>
    <dbReference type="NCBI Taxonomy" id="3033395"/>
    <lineage>
        <taxon>Archaea</taxon>
        <taxon>Methanobacteriati</taxon>
        <taxon>Methanobacteriota</taxon>
        <taxon>Stenosarchaea group</taxon>
        <taxon>Methanomicrobia</taxon>
        <taxon>Methanotrichales</taxon>
        <taxon>Methanotrichaceae</taxon>
        <taxon>Methanocrinis</taxon>
    </lineage>
</organism>